<dbReference type="CDD" id="cd09757">
    <property type="entry name" value="Cas8c_I-C"/>
    <property type="match status" value="1"/>
</dbReference>
<dbReference type="EMBL" id="CP000448">
    <property type="protein sequence ID" value="ABI67812.1"/>
    <property type="molecule type" value="Genomic_DNA"/>
</dbReference>
<name>Q0AZP2_SYNWW</name>
<dbReference type="HOGENOM" id="CLU_031037_0_0_9"/>
<dbReference type="AlphaFoldDB" id="Q0AZP2"/>
<dbReference type="KEGG" id="swo:Swol_0477"/>
<gene>
    <name evidence="1" type="ordered locus">Swol_0477</name>
</gene>
<dbReference type="STRING" id="335541.Swol_0477"/>
<dbReference type="InterPro" id="IPR010144">
    <property type="entry name" value="CRISPR-assoc_prot_Csd1-typ"/>
</dbReference>
<reference evidence="2" key="1">
    <citation type="journal article" date="2010" name="Environ. Microbiol.">
        <title>The genome of Syntrophomonas wolfei: new insights into syntrophic metabolism and biohydrogen production.</title>
        <authorList>
            <person name="Sieber J.R."/>
            <person name="Sims D.R."/>
            <person name="Han C."/>
            <person name="Kim E."/>
            <person name="Lykidis A."/>
            <person name="Lapidus A.L."/>
            <person name="McDonnald E."/>
            <person name="Rohlin L."/>
            <person name="Culley D.E."/>
            <person name="Gunsalus R."/>
            <person name="McInerney M.J."/>
        </authorList>
    </citation>
    <scope>NUCLEOTIDE SEQUENCE [LARGE SCALE GENOMIC DNA]</scope>
    <source>
        <strain evidence="2">DSM 2245B / Goettingen</strain>
    </source>
</reference>
<dbReference type="NCBIfam" id="TIGR01863">
    <property type="entry name" value="cas_Csd1"/>
    <property type="match status" value="1"/>
</dbReference>
<keyword evidence="2" id="KW-1185">Reference proteome</keyword>
<dbReference type="OrthoDB" id="9778918at2"/>
<dbReference type="RefSeq" id="WP_011639920.1">
    <property type="nucleotide sequence ID" value="NC_008346.1"/>
</dbReference>
<evidence type="ECO:0000313" key="2">
    <source>
        <dbReference type="Proteomes" id="UP000001968"/>
    </source>
</evidence>
<dbReference type="eggNOG" id="ENOG502Z7WH">
    <property type="taxonomic scope" value="Bacteria"/>
</dbReference>
<accession>Q0AZP2</accession>
<sequence>MIIQSLQEYYERLDKDPLSGIAPMGYSKAKVAFAFNLSENGELLDIFPLYEVKGNKKISREMLVPEQVKRSSGVNANCLCDNSSYVLGIDNKGKEQRSRDCFMAFKELHNEILTGVVDEGAKAVLVFLNSREAGQFSEKTLQDNMEQLLEGGNIVFRLDGADGYIHERAPIKKAWEKYQETDKTDAYIAQCLVSGEKGPVALLHPSIKGVRGAQSSGASIVSFNDDAYVSYGKKQSYNAPVSVNTTFAYTTALNYLLSNPKNRIKIGDTTVVFWAEREPEENLIAAFFDPPEEPKEQEMAQIDHASIQKIRDILMQLRDGKKPPNVDIDERTRFYILGLAPNAARISIRYYYQGEFGTLMKNVGLHYADMLVVLPKDYRPVFPPVWRILMETATGGNTENIPPILGGALMRTILSGGAYPQSLYSVILSRIRADSIVNPIRTGIIKACLLRQFRINGQKEKEDVIKMSLNPENTAPGYLLGRLFALLEIAQQDSADTKLNATIVDRCYGTASTTPAAIFPMLVKLSKHHLKKIKSTKPGLGYALDNKMQEVVNVLDDTKGLPRYLNLDEQGLFVLGYYQQKQDWYTSKEKQGGIIDGDNN</sequence>
<dbReference type="Pfam" id="PF09709">
    <property type="entry name" value="Cas_Csd1"/>
    <property type="match status" value="1"/>
</dbReference>
<dbReference type="Proteomes" id="UP000001968">
    <property type="component" value="Chromosome"/>
</dbReference>
<organism evidence="1 2">
    <name type="scientific">Syntrophomonas wolfei subsp. wolfei (strain DSM 2245B / Goettingen)</name>
    <dbReference type="NCBI Taxonomy" id="335541"/>
    <lineage>
        <taxon>Bacteria</taxon>
        <taxon>Bacillati</taxon>
        <taxon>Bacillota</taxon>
        <taxon>Clostridia</taxon>
        <taxon>Eubacteriales</taxon>
        <taxon>Syntrophomonadaceae</taxon>
        <taxon>Syntrophomonas</taxon>
    </lineage>
</organism>
<evidence type="ECO:0000313" key="1">
    <source>
        <dbReference type="EMBL" id="ABI67812.1"/>
    </source>
</evidence>
<protein>
    <submittedName>
        <fullName evidence="1">CRISPR-associated protein, Csd1 family</fullName>
    </submittedName>
</protein>
<proteinExistence type="predicted"/>